<evidence type="ECO:0000259" key="1">
    <source>
        <dbReference type="Pfam" id="PF06812"/>
    </source>
</evidence>
<comment type="caution">
    <text evidence="2">The sequence shown here is derived from an EMBL/GenBank/DDBJ whole genome shotgun (WGS) entry which is preliminary data.</text>
</comment>
<dbReference type="InterPro" id="IPR017739">
    <property type="entry name" value="T6SS-assoc_VCA0119"/>
</dbReference>
<proteinExistence type="predicted"/>
<dbReference type="EMBL" id="BSPW01000006">
    <property type="protein sequence ID" value="GLT16504.1"/>
    <property type="molecule type" value="Genomic_DNA"/>
</dbReference>
<dbReference type="Pfam" id="PF06812">
    <property type="entry name" value="ImpA_N"/>
    <property type="match status" value="1"/>
</dbReference>
<sequence>MVPDIKTLLEPISASSPVGEDARYEFCFEMMETEVKKFGSLFGETVDWKVVEDHATEVLSKHSKDLKAMCYLTRAMVETQGLEGLEQGLTLLGEALIRFGSDLYPQRKRGRDGAVEWLNNQLKLVLPKLDKQMVTWESVSRYIESVETIQRHFDEIFQDSEADFFELKNELSRLGQSFSSDELHSPSINDYIAPSYSEPSQSEGVPSQHAEEPKVELAKLSEPAPVHRQTKEADIDTDFSSPTASKRTLKKVAEMILGAQPELPLSYRIHRHLTWCDINELPEHQNHETPLILAVSQDKQSEYRDKAKQESDLDTIKRLERTLTDAPFWMTGHFYVYQMLKNLNLDEAAQAVYDECREFVQALPGIEKLSFKNSIPFANEATIKWLSQPNLVNQSLSLQPMHHVVVTEGELVSMDDVTLENLGERVAEVAQNLAQDSSGRGQFMLHLQIVKAYQAVGLYALCLPYLEKLWSVRDEMNLFSWEPHLSLQLDDFTQKILRHLYPSRDVLPAKLAVWESIYN</sequence>
<evidence type="ECO:0000313" key="3">
    <source>
        <dbReference type="Proteomes" id="UP001157138"/>
    </source>
</evidence>
<dbReference type="NCBIfam" id="TIGR03362">
    <property type="entry name" value="VI_chp_7"/>
    <property type="match status" value="1"/>
</dbReference>
<name>A0ABQ6EUL0_9VIBR</name>
<dbReference type="InterPro" id="IPR010657">
    <property type="entry name" value="ImpA_N"/>
</dbReference>
<protein>
    <submittedName>
        <fullName evidence="2">Type VI secretion-associated protein</fullName>
    </submittedName>
</protein>
<accession>A0ABQ6EUL0</accession>
<keyword evidence="3" id="KW-1185">Reference proteome</keyword>
<evidence type="ECO:0000313" key="2">
    <source>
        <dbReference type="EMBL" id="GLT16504.1"/>
    </source>
</evidence>
<feature type="domain" description="ImpA N-terminal" evidence="1">
    <location>
        <begin position="9"/>
        <end position="119"/>
    </location>
</feature>
<reference evidence="3" key="1">
    <citation type="journal article" date="2019" name="Int. J. Syst. Evol. Microbiol.">
        <title>The Global Catalogue of Microorganisms (GCM) 10K type strain sequencing project: providing services to taxonomists for standard genome sequencing and annotation.</title>
        <authorList>
            <consortium name="The Broad Institute Genomics Platform"/>
            <consortium name="The Broad Institute Genome Sequencing Center for Infectious Disease"/>
            <person name="Wu L."/>
            <person name="Ma J."/>
        </authorList>
    </citation>
    <scope>NUCLEOTIDE SEQUENCE [LARGE SCALE GENOMIC DNA]</scope>
    <source>
        <strain evidence="3">NBRC 108723</strain>
    </source>
</reference>
<gene>
    <name evidence="2" type="ORF">GCM10007938_02800</name>
</gene>
<dbReference type="Proteomes" id="UP001157138">
    <property type="component" value="Unassembled WGS sequence"/>
</dbReference>
<organism evidence="2 3">
    <name type="scientific">Vibrio zhanjiangensis</name>
    <dbReference type="NCBI Taxonomy" id="1046128"/>
    <lineage>
        <taxon>Bacteria</taxon>
        <taxon>Pseudomonadati</taxon>
        <taxon>Pseudomonadota</taxon>
        <taxon>Gammaproteobacteria</taxon>
        <taxon>Vibrionales</taxon>
        <taxon>Vibrionaceae</taxon>
        <taxon>Vibrio</taxon>
    </lineage>
</organism>
<dbReference type="Pfam" id="PF16989">
    <property type="entry name" value="T6SS_VasJ"/>
    <property type="match status" value="1"/>
</dbReference>
<dbReference type="PANTHER" id="PTHR37024:SF5">
    <property type="entry name" value="IMPA N-TERMINAL DOMAIN-CONTAINING PROTEIN"/>
    <property type="match status" value="1"/>
</dbReference>
<dbReference type="PANTHER" id="PTHR37024">
    <property type="entry name" value="TYPE VI SECRETION SYSTEM DUF2094 AND IMPA-RELATED DOMAIN PROTEIN"/>
    <property type="match status" value="1"/>
</dbReference>